<feature type="signal peptide" evidence="8">
    <location>
        <begin position="1"/>
        <end position="25"/>
    </location>
</feature>
<keyword evidence="8" id="KW-0732">Signal</keyword>
<keyword evidence="7" id="KW-0812">Transmembrane</keyword>
<comment type="caution">
    <text evidence="9">The sequence shown here is derived from an EMBL/GenBank/DDBJ whole genome shotgun (WGS) entry which is preliminary data.</text>
</comment>
<dbReference type="RefSeq" id="WP_075868885.1">
    <property type="nucleotide sequence ID" value="NZ_CALYQA010000004.1"/>
</dbReference>
<dbReference type="AlphaFoldDB" id="A0A1R0F9U8"/>
<evidence type="ECO:0000256" key="8">
    <source>
        <dbReference type="SAM" id="SignalP"/>
    </source>
</evidence>
<feature type="transmembrane region" description="Helical" evidence="7">
    <location>
        <begin position="56"/>
        <end position="74"/>
    </location>
</feature>
<reference evidence="9 10" key="1">
    <citation type="submission" date="2016-12" db="EMBL/GenBank/DDBJ databases">
        <title>Comparative genomics of Bartonella apis.</title>
        <authorList>
            <person name="Engel P."/>
        </authorList>
    </citation>
    <scope>NUCLEOTIDE SEQUENCE [LARGE SCALE GENOMIC DNA]</scope>
    <source>
        <strain evidence="9 10">PEB0149</strain>
    </source>
</reference>
<keyword evidence="5" id="KW-0430">Lectin</keyword>
<evidence type="ECO:0000256" key="5">
    <source>
        <dbReference type="ARBA" id="ARBA00022734"/>
    </source>
</evidence>
<gene>
    <name evidence="9" type="ORF">PEB0149_011650</name>
</gene>
<evidence type="ECO:0000313" key="9">
    <source>
        <dbReference type="EMBL" id="OLY43730.1"/>
    </source>
</evidence>
<dbReference type="GO" id="GO:0016020">
    <property type="term" value="C:membrane"/>
    <property type="evidence" value="ECO:0007669"/>
    <property type="project" value="UniProtKB-SubCell"/>
</dbReference>
<sequence length="157" mass="17106">MKNFAKLAMLSAVSAVMVVAPLAGASAHDHYWGGPGYWGGPRYWDHHHHHHDHGDAVAAGVVGLAAGALIGSALSQPSQPQVIYQAPPPPPAYYPAAPRYYAPARPYYPPAPAAYKPIYQPWTPGWRAYCSHKYRSFNPRTGTYRGVDGLNHFCNAN</sequence>
<keyword evidence="10" id="KW-1185">Reference proteome</keyword>
<comment type="function">
    <text evidence="6">Has immunoglobulin-binding and hemagglutination properties, and can bind to mannose. Essential for virulence. May be involved in LPS biosynthesis or polysaccharide transport.</text>
</comment>
<dbReference type="Pfam" id="PF07886">
    <property type="entry name" value="BA14K"/>
    <property type="match status" value="1"/>
</dbReference>
<keyword evidence="4" id="KW-1003">Cell membrane</keyword>
<organism evidence="9 10">
    <name type="scientific">Bartonella apis</name>
    <dbReference type="NCBI Taxonomy" id="1686310"/>
    <lineage>
        <taxon>Bacteria</taxon>
        <taxon>Pseudomonadati</taxon>
        <taxon>Pseudomonadota</taxon>
        <taxon>Alphaproteobacteria</taxon>
        <taxon>Hyphomicrobiales</taxon>
        <taxon>Bartonellaceae</taxon>
        <taxon>Bartonella</taxon>
    </lineage>
</organism>
<dbReference type="OrthoDB" id="7889197at2"/>
<keyword evidence="7" id="KW-0472">Membrane</keyword>
<comment type="similarity">
    <text evidence="2">Belongs to the BA14k family.</text>
</comment>
<comment type="subcellular location">
    <subcellularLocation>
        <location evidence="1">Membrane</location>
        <topology evidence="1">Single-pass membrane protein</topology>
    </subcellularLocation>
</comment>
<evidence type="ECO:0000313" key="10">
    <source>
        <dbReference type="Proteomes" id="UP000187344"/>
    </source>
</evidence>
<evidence type="ECO:0000256" key="6">
    <source>
        <dbReference type="ARBA" id="ARBA00025321"/>
    </source>
</evidence>
<dbReference type="EMBL" id="LXYT01000001">
    <property type="protein sequence ID" value="OLY43730.1"/>
    <property type="molecule type" value="Genomic_DNA"/>
</dbReference>
<evidence type="ECO:0000256" key="4">
    <source>
        <dbReference type="ARBA" id="ARBA00022475"/>
    </source>
</evidence>
<evidence type="ECO:0000256" key="1">
    <source>
        <dbReference type="ARBA" id="ARBA00004167"/>
    </source>
</evidence>
<proteinExistence type="inferred from homology"/>
<dbReference type="GeneID" id="92992149"/>
<keyword evidence="7" id="KW-1133">Transmembrane helix</keyword>
<name>A0A1R0F9U8_9HYPH</name>
<accession>A0A1R0F9U8</accession>
<evidence type="ECO:0000256" key="7">
    <source>
        <dbReference type="SAM" id="Phobius"/>
    </source>
</evidence>
<protein>
    <recommendedName>
        <fullName evidence="3">Lectin-like protein BA14k</fullName>
    </recommendedName>
</protein>
<dbReference type="InterPro" id="IPR012413">
    <property type="entry name" value="BA14K"/>
</dbReference>
<dbReference type="Proteomes" id="UP000187344">
    <property type="component" value="Unassembled WGS sequence"/>
</dbReference>
<evidence type="ECO:0000256" key="2">
    <source>
        <dbReference type="ARBA" id="ARBA00010270"/>
    </source>
</evidence>
<evidence type="ECO:0000256" key="3">
    <source>
        <dbReference type="ARBA" id="ARBA00020552"/>
    </source>
</evidence>
<dbReference type="GO" id="GO:0030246">
    <property type="term" value="F:carbohydrate binding"/>
    <property type="evidence" value="ECO:0007669"/>
    <property type="project" value="UniProtKB-KW"/>
</dbReference>
<feature type="chain" id="PRO_5012525714" description="Lectin-like protein BA14k" evidence="8">
    <location>
        <begin position="26"/>
        <end position="157"/>
    </location>
</feature>